<keyword evidence="2" id="KW-1185">Reference proteome</keyword>
<sequence length="191" mass="22169">MENPPSVSNDDFHNFLSYNDVPGIIIPQKVCLDWERSQEPKDVRSFATFYTHETTGVALSAGPGATLGVSLAEALKFDRELMRWKKERSEPSLDSLERLRIKFVLKWPGCRYFEPYYTDFNPKGFWSAARLAHETAKVVGKFYKVFASRVDVYSPEPDWTPARIPFNKLYLLELRQVSERVFQPVLYYDAN</sequence>
<accession>A0A0C3RT68</accession>
<protein>
    <submittedName>
        <fullName evidence="1">Uncharacterized protein</fullName>
    </submittedName>
</protein>
<reference evidence="1 2" key="1">
    <citation type="journal article" date="2014" name="PLoS Genet.">
        <title>Analysis of the Phlebiopsis gigantea genome, transcriptome and secretome provides insight into its pioneer colonization strategies of wood.</title>
        <authorList>
            <person name="Hori C."/>
            <person name="Ishida T."/>
            <person name="Igarashi K."/>
            <person name="Samejima M."/>
            <person name="Suzuki H."/>
            <person name="Master E."/>
            <person name="Ferreira P."/>
            <person name="Ruiz-Duenas F.J."/>
            <person name="Held B."/>
            <person name="Canessa P."/>
            <person name="Larrondo L.F."/>
            <person name="Schmoll M."/>
            <person name="Druzhinina I.S."/>
            <person name="Kubicek C.P."/>
            <person name="Gaskell J.A."/>
            <person name="Kersten P."/>
            <person name="St John F."/>
            <person name="Glasner J."/>
            <person name="Sabat G."/>
            <person name="Splinter BonDurant S."/>
            <person name="Syed K."/>
            <person name="Yadav J."/>
            <person name="Mgbeahuruike A.C."/>
            <person name="Kovalchuk A."/>
            <person name="Asiegbu F.O."/>
            <person name="Lackner G."/>
            <person name="Hoffmeister D."/>
            <person name="Rencoret J."/>
            <person name="Gutierrez A."/>
            <person name="Sun H."/>
            <person name="Lindquist E."/>
            <person name="Barry K."/>
            <person name="Riley R."/>
            <person name="Grigoriev I.V."/>
            <person name="Henrissat B."/>
            <person name="Kues U."/>
            <person name="Berka R.M."/>
            <person name="Martinez A.T."/>
            <person name="Covert S.F."/>
            <person name="Blanchette R.A."/>
            <person name="Cullen D."/>
        </authorList>
    </citation>
    <scope>NUCLEOTIDE SEQUENCE [LARGE SCALE GENOMIC DNA]</scope>
    <source>
        <strain evidence="1 2">11061_1 CR5-6</strain>
    </source>
</reference>
<evidence type="ECO:0000313" key="1">
    <source>
        <dbReference type="EMBL" id="KIP03786.1"/>
    </source>
</evidence>
<proteinExistence type="predicted"/>
<name>A0A0C3RT68_PHLG1</name>
<gene>
    <name evidence="1" type="ORF">PHLGIDRAFT_224589</name>
</gene>
<dbReference type="EMBL" id="KN840600">
    <property type="protein sequence ID" value="KIP03786.1"/>
    <property type="molecule type" value="Genomic_DNA"/>
</dbReference>
<dbReference type="Proteomes" id="UP000053257">
    <property type="component" value="Unassembled WGS sequence"/>
</dbReference>
<dbReference type="AlphaFoldDB" id="A0A0C3RT68"/>
<organism evidence="1 2">
    <name type="scientific">Phlebiopsis gigantea (strain 11061_1 CR5-6)</name>
    <name type="common">White-rot fungus</name>
    <name type="synonym">Peniophora gigantea</name>
    <dbReference type="NCBI Taxonomy" id="745531"/>
    <lineage>
        <taxon>Eukaryota</taxon>
        <taxon>Fungi</taxon>
        <taxon>Dikarya</taxon>
        <taxon>Basidiomycota</taxon>
        <taxon>Agaricomycotina</taxon>
        <taxon>Agaricomycetes</taxon>
        <taxon>Polyporales</taxon>
        <taxon>Phanerochaetaceae</taxon>
        <taxon>Phlebiopsis</taxon>
    </lineage>
</organism>
<dbReference type="HOGENOM" id="CLU_1421887_0_0_1"/>
<evidence type="ECO:0000313" key="2">
    <source>
        <dbReference type="Proteomes" id="UP000053257"/>
    </source>
</evidence>